<gene>
    <name evidence="2" type="ORF">ANCCAN_06560</name>
</gene>
<accession>A0A368GSX5</accession>
<keyword evidence="1" id="KW-0732">Signal</keyword>
<proteinExistence type="predicted"/>
<evidence type="ECO:0000313" key="3">
    <source>
        <dbReference type="Proteomes" id="UP000252519"/>
    </source>
</evidence>
<feature type="chain" id="PRO_5016744974" evidence="1">
    <location>
        <begin position="16"/>
        <end position="73"/>
    </location>
</feature>
<sequence>MIVAVLLLVLGALSAMSLYYCKSLTENCEIREMPRYGVPVRVNPRTGPTQMEGEAVQGITESFERHSRLYLLR</sequence>
<dbReference type="AlphaFoldDB" id="A0A368GSX5"/>
<evidence type="ECO:0000256" key="1">
    <source>
        <dbReference type="SAM" id="SignalP"/>
    </source>
</evidence>
<comment type="caution">
    <text evidence="2">The sequence shown here is derived from an EMBL/GenBank/DDBJ whole genome shotgun (WGS) entry which is preliminary data.</text>
</comment>
<protein>
    <submittedName>
        <fullName evidence="2">Uncharacterized protein</fullName>
    </submittedName>
</protein>
<name>A0A368GSX5_ANCCA</name>
<dbReference type="EMBL" id="JOJR01000063">
    <property type="protein sequence ID" value="RCN47424.1"/>
    <property type="molecule type" value="Genomic_DNA"/>
</dbReference>
<dbReference type="Proteomes" id="UP000252519">
    <property type="component" value="Unassembled WGS sequence"/>
</dbReference>
<evidence type="ECO:0000313" key="2">
    <source>
        <dbReference type="EMBL" id="RCN47424.1"/>
    </source>
</evidence>
<organism evidence="2 3">
    <name type="scientific">Ancylostoma caninum</name>
    <name type="common">Dog hookworm</name>
    <dbReference type="NCBI Taxonomy" id="29170"/>
    <lineage>
        <taxon>Eukaryota</taxon>
        <taxon>Metazoa</taxon>
        <taxon>Ecdysozoa</taxon>
        <taxon>Nematoda</taxon>
        <taxon>Chromadorea</taxon>
        <taxon>Rhabditida</taxon>
        <taxon>Rhabditina</taxon>
        <taxon>Rhabditomorpha</taxon>
        <taxon>Strongyloidea</taxon>
        <taxon>Ancylostomatidae</taxon>
        <taxon>Ancylostomatinae</taxon>
        <taxon>Ancylostoma</taxon>
    </lineage>
</organism>
<keyword evidence="3" id="KW-1185">Reference proteome</keyword>
<reference evidence="2 3" key="1">
    <citation type="submission" date="2014-10" db="EMBL/GenBank/DDBJ databases">
        <title>Draft genome of the hookworm Ancylostoma caninum.</title>
        <authorList>
            <person name="Mitreva M."/>
        </authorList>
    </citation>
    <scope>NUCLEOTIDE SEQUENCE [LARGE SCALE GENOMIC DNA]</scope>
    <source>
        <strain evidence="2 3">Baltimore</strain>
    </source>
</reference>
<feature type="signal peptide" evidence="1">
    <location>
        <begin position="1"/>
        <end position="15"/>
    </location>
</feature>